<feature type="domain" description="DUF4124" evidence="3">
    <location>
        <begin position="19"/>
        <end position="67"/>
    </location>
</feature>
<feature type="compositionally biased region" description="Low complexity" evidence="1">
    <location>
        <begin position="71"/>
        <end position="95"/>
    </location>
</feature>
<keyword evidence="2" id="KW-0732">Signal</keyword>
<evidence type="ECO:0000313" key="4">
    <source>
        <dbReference type="EMBL" id="QTD62285.1"/>
    </source>
</evidence>
<dbReference type="Proteomes" id="UP000663954">
    <property type="component" value="Chromosome"/>
</dbReference>
<feature type="region of interest" description="Disordered" evidence="1">
    <location>
        <begin position="37"/>
        <end position="127"/>
    </location>
</feature>
<keyword evidence="5" id="KW-1185">Reference proteome</keyword>
<evidence type="ECO:0000256" key="1">
    <source>
        <dbReference type="SAM" id="MobiDB-lite"/>
    </source>
</evidence>
<accession>A0ABX7TEZ1</accession>
<reference evidence="4 5" key="1">
    <citation type="journal article" date="2020" name="Front. Cell. Infect. Microbiol.">
        <title>Characterization of Three Porcine Acinetobacter towneri Strains Co-Harboring tet(X3) and bla OXA-58.</title>
        <authorList>
            <person name="Ma J."/>
            <person name="Wang J."/>
            <person name="Feng J."/>
            <person name="Liu Y."/>
            <person name="Yang B."/>
            <person name="Li R."/>
            <person name="Bai L."/>
            <person name="He T."/>
            <person name="Wang X."/>
            <person name="Yang Z."/>
        </authorList>
    </citation>
    <scope>NUCLEOTIDE SEQUENCE [LARGE SCALE GENOMIC DNA]</scope>
    <source>
        <strain evidence="4 5">GX5</strain>
    </source>
</reference>
<dbReference type="Pfam" id="PF13511">
    <property type="entry name" value="DUF4124"/>
    <property type="match status" value="1"/>
</dbReference>
<name>A0ABX7TEZ1_9GAMM</name>
<evidence type="ECO:0000259" key="3">
    <source>
        <dbReference type="Pfam" id="PF13511"/>
    </source>
</evidence>
<dbReference type="EMBL" id="CP071770">
    <property type="protein sequence ID" value="QTD62285.1"/>
    <property type="molecule type" value="Genomic_DNA"/>
</dbReference>
<feature type="signal peptide" evidence="2">
    <location>
        <begin position="1"/>
        <end position="26"/>
    </location>
</feature>
<feature type="chain" id="PRO_5046602114" evidence="2">
    <location>
        <begin position="27"/>
        <end position="127"/>
    </location>
</feature>
<organism evidence="4 5">
    <name type="scientific">Acinetobacter towneri</name>
    <dbReference type="NCBI Taxonomy" id="202956"/>
    <lineage>
        <taxon>Bacteria</taxon>
        <taxon>Pseudomonadati</taxon>
        <taxon>Pseudomonadota</taxon>
        <taxon>Gammaproteobacteria</taxon>
        <taxon>Moraxellales</taxon>
        <taxon>Moraxellaceae</taxon>
        <taxon>Acinetobacter</taxon>
    </lineage>
</organism>
<gene>
    <name evidence="4" type="ORF">J4G45_03625</name>
</gene>
<protein>
    <submittedName>
        <fullName evidence="4">DUF4124 domain-containing protein</fullName>
    </submittedName>
</protein>
<proteinExistence type="predicted"/>
<sequence>MKTPMIRLSCLSASLILIFATSSVSAKQYYKWVDANGSTHYTTTPPPKTAKKKGKVDTYGWKNSAPTVAIPANSTANPEPTAANATNQQATPTTNHPAGNPAMDQQQREANAALNQAQQERANPQVF</sequence>
<feature type="compositionally biased region" description="Low complexity" evidence="1">
    <location>
        <begin position="108"/>
        <end position="127"/>
    </location>
</feature>
<evidence type="ECO:0000256" key="2">
    <source>
        <dbReference type="SAM" id="SignalP"/>
    </source>
</evidence>
<dbReference type="InterPro" id="IPR025392">
    <property type="entry name" value="DUF4124"/>
</dbReference>
<evidence type="ECO:0000313" key="5">
    <source>
        <dbReference type="Proteomes" id="UP000663954"/>
    </source>
</evidence>